<protein>
    <recommendedName>
        <fullName evidence="3">Choice-of-anchor A domain-containing protein</fullName>
    </recommendedName>
</protein>
<reference evidence="4 5" key="1">
    <citation type="journal article" date="2013" name="ISME J.">
        <title>By their genes ye shall know them: genomic signatures of predatory bacteria.</title>
        <authorList>
            <person name="Pasternak Z."/>
            <person name="Pietrokovski S."/>
            <person name="Rotem O."/>
            <person name="Gophna U."/>
            <person name="Lurie-Weinberger M.N."/>
            <person name="Jurkevitch E."/>
        </authorList>
    </citation>
    <scope>NUCLEOTIDE SEQUENCE [LARGE SCALE GENOMIC DNA]</scope>
    <source>
        <strain evidence="4 5">JSS</strain>
    </source>
</reference>
<keyword evidence="5" id="KW-1185">Reference proteome</keyword>
<evidence type="ECO:0000313" key="5">
    <source>
        <dbReference type="Proteomes" id="UP000012040"/>
    </source>
</evidence>
<dbReference type="RefSeq" id="WP_015471243.1">
    <property type="nucleotide sequence ID" value="NC_020813.1"/>
</dbReference>
<proteinExistence type="predicted"/>
<dbReference type="EMBL" id="CP003537">
    <property type="protein sequence ID" value="AGH96753.1"/>
    <property type="molecule type" value="Genomic_DNA"/>
</dbReference>
<dbReference type="PATRIC" id="fig|1184267.3.peg.2565"/>
<dbReference type="Pfam" id="PF20597">
    <property type="entry name" value="pAdhesive_15"/>
    <property type="match status" value="1"/>
</dbReference>
<feature type="compositionally biased region" description="Pro residues" evidence="1">
    <location>
        <begin position="325"/>
        <end position="341"/>
    </location>
</feature>
<feature type="domain" description="Choice-of-anchor A" evidence="3">
    <location>
        <begin position="38"/>
        <end position="287"/>
    </location>
</feature>
<evidence type="ECO:0000256" key="1">
    <source>
        <dbReference type="SAM" id="MobiDB-lite"/>
    </source>
</evidence>
<sequence>MKKLFCLSLLVVFCALNVFAVSSFAGNTTVQTNCDLYRLTDYSVFVRNNAQVQSSDFEGMTAVVNQLHARNFAFGEKLRGNTCPSLVIGNSFYGASGKAYQFITSPTRQVRLNVERNPYPSFSLPNLKVQPNLDLNYVSNGLLNLSQNLAQAETRTVTRQDSFGNLYLTVTGNQTLNSIFISDADLSNREIILSGRADQILVLNFTSQSVAIQYAKINVIGLKIRNIIWNFPNTFELRLGNVGGANSNYLDKQDGSAGLQGYVVAPVALVTAVDMKITGGLYADSIETTFGRATVQVNLPPDAGHENPCLQIGNPQCGVGAQPTPVKPQPTPPPAVIPKPR</sequence>
<evidence type="ECO:0000256" key="2">
    <source>
        <dbReference type="SAM" id="SignalP"/>
    </source>
</evidence>
<dbReference type="KEGG" id="bex:A11Q_2537"/>
<evidence type="ECO:0000313" key="4">
    <source>
        <dbReference type="EMBL" id="AGH96753.1"/>
    </source>
</evidence>
<accession>M4VBY5</accession>
<feature type="region of interest" description="Disordered" evidence="1">
    <location>
        <begin position="316"/>
        <end position="341"/>
    </location>
</feature>
<name>M4VBY5_9BACT</name>
<dbReference type="STRING" id="1184267.A11Q_2537"/>
<evidence type="ECO:0000259" key="3">
    <source>
        <dbReference type="Pfam" id="PF20597"/>
    </source>
</evidence>
<dbReference type="NCBIfam" id="TIGR04215">
    <property type="entry name" value="choice_anch_A"/>
    <property type="match status" value="1"/>
</dbReference>
<feature type="chain" id="PRO_5004060116" description="Choice-of-anchor A domain-containing protein" evidence="2">
    <location>
        <begin position="26"/>
        <end position="341"/>
    </location>
</feature>
<dbReference type="AlphaFoldDB" id="M4VBY5"/>
<dbReference type="InterPro" id="IPR026588">
    <property type="entry name" value="Choice_anch_A"/>
</dbReference>
<keyword evidence="2" id="KW-0732">Signal</keyword>
<feature type="signal peptide" evidence="2">
    <location>
        <begin position="1"/>
        <end position="25"/>
    </location>
</feature>
<dbReference type="Proteomes" id="UP000012040">
    <property type="component" value="Chromosome"/>
</dbReference>
<dbReference type="HOGENOM" id="CLU_812957_0_0_7"/>
<gene>
    <name evidence="4" type="ORF">A11Q_2537</name>
</gene>
<organism evidence="4 5">
    <name type="scientific">Pseudobdellovibrio exovorus JSS</name>
    <dbReference type="NCBI Taxonomy" id="1184267"/>
    <lineage>
        <taxon>Bacteria</taxon>
        <taxon>Pseudomonadati</taxon>
        <taxon>Bdellovibrionota</taxon>
        <taxon>Bdellovibrionia</taxon>
        <taxon>Bdellovibrionales</taxon>
        <taxon>Pseudobdellovibrionaceae</taxon>
        <taxon>Pseudobdellovibrio</taxon>
    </lineage>
</organism>